<name>A0AAW1WFP7_RUBAR</name>
<feature type="domain" description="Reverse transcriptase zinc-binding" evidence="2">
    <location>
        <begin position="747"/>
        <end position="844"/>
    </location>
</feature>
<reference evidence="4 5" key="1">
    <citation type="journal article" date="2023" name="G3 (Bethesda)">
        <title>A chromosome-length genome assembly and annotation of blackberry (Rubus argutus, cv. 'Hillquist').</title>
        <authorList>
            <person name="Bruna T."/>
            <person name="Aryal R."/>
            <person name="Dudchenko O."/>
            <person name="Sargent D.J."/>
            <person name="Mead D."/>
            <person name="Buti M."/>
            <person name="Cavallini A."/>
            <person name="Hytonen T."/>
            <person name="Andres J."/>
            <person name="Pham M."/>
            <person name="Weisz D."/>
            <person name="Mascagni F."/>
            <person name="Usai G."/>
            <person name="Natali L."/>
            <person name="Bassil N."/>
            <person name="Fernandez G.E."/>
            <person name="Lomsadze A."/>
            <person name="Armour M."/>
            <person name="Olukolu B."/>
            <person name="Poorten T."/>
            <person name="Britton C."/>
            <person name="Davik J."/>
            <person name="Ashrafi H."/>
            <person name="Aiden E.L."/>
            <person name="Borodovsky M."/>
            <person name="Worthington M."/>
        </authorList>
    </citation>
    <scope>NUCLEOTIDE SEQUENCE [LARGE SCALE GENOMIC DNA]</scope>
    <source>
        <strain evidence="4">PI 553951</strain>
    </source>
</reference>
<dbReference type="PANTHER" id="PTHR33710">
    <property type="entry name" value="BNAC02G09200D PROTEIN"/>
    <property type="match status" value="1"/>
</dbReference>
<evidence type="ECO:0008006" key="6">
    <source>
        <dbReference type="Google" id="ProtNLM"/>
    </source>
</evidence>
<evidence type="ECO:0000259" key="3">
    <source>
        <dbReference type="Pfam" id="PF14392"/>
    </source>
</evidence>
<sequence>MERENPDTQDLIIRMKEKLCLKSLDQFVRLVAVIFADRVPHKPTTIDMLKKAWASFGEIGITARDDRDPNDRVFAVTVRNDGVAKDIMENSPWSVKGFSVHVQPWPDHLAIEELPINNIAFWIQMRGVPPYMYTMPNVEDMVEHFGEFIKMDDPLESGDGTYSFLRVRVLLDGRGPLPPGFTLPRDEGEPSWVEFKYEKLSRFCFCCGRLGHIETTQNPCPNSEEERLANVAYDEWMITGAFRRPGQLAQLQVIRPERKRRIAGQRLAPASVQEIGQSSDSNTEQRQNGPSQNRHIEVTTLNHPDQYQLSHELSLVLHNGQEPYVSSKSTAGGLTLWWDDCVSIQVLSKSINLIDTIATFKADGSSIRMSWFYSPPKKENKASFWNSIMNMEGAIDLPWICSGDFNEFNWPHEKEGGNPWNPGKRRFLRDFMHANNLIDIQFKGQQFTWSNNWPDGGLIKIRLDRTVVNTNWLERWPASSVYHFPMIGSDHCPLVIDVNPQTERGPKTFKFEPSWVDDPECKEVVCEAWSDHVEGSYANQWSINLHQCSKALGHWSKKFSNNKRKINVNLEKLEAIQNSNNPDDCEHARCLTNEIASLWDKEEKYWAQRSRIKWLKTGDSNSRFFHLTTIHRTQRNKVLKLKNNNNAWLDKEETIRDEVKEYFKSMFTGIGPRDWSEAINAIKPVISEETNASLVNPISIEEIKAAAFEMGAHKAPASDKAAIEMQLFSDTQVEDRLIWPATKNGSYTVKSGYNLFHSLNFKPSGPLNHSSHRVHPSVWKAIWSIRTLPKINHFLWQCVNNALSTYQNLFQRKIIRSPLCPICHQTPETIEHILLLCPNAVCTWFSCSLNYKINTQQVTSIDRWFEQILKLADIEKLLKANCLTTISFICWELWKNRCKFIYEATSTHPAVIASRAELAALEFLKESVHNNCHEPGMFSNDTPHSNTPIPTPPCLDNNPLNQISQTIPNIPNLTLSFSQQLHFNQFQNPIISQTNQSLNGPITTTTTLHSQNPPLTYPENPSTRPPHQSTNPP</sequence>
<dbReference type="AlphaFoldDB" id="A0AAW1WFP7"/>
<evidence type="ECO:0000313" key="4">
    <source>
        <dbReference type="EMBL" id="KAK9923735.1"/>
    </source>
</evidence>
<dbReference type="Gene3D" id="3.60.10.10">
    <property type="entry name" value="Endonuclease/exonuclease/phosphatase"/>
    <property type="match status" value="1"/>
</dbReference>
<evidence type="ECO:0000256" key="1">
    <source>
        <dbReference type="SAM" id="MobiDB-lite"/>
    </source>
</evidence>
<feature type="region of interest" description="Disordered" evidence="1">
    <location>
        <begin position="269"/>
        <end position="292"/>
    </location>
</feature>
<feature type="domain" description="Zinc knuckle CX2CX4HX4C" evidence="3">
    <location>
        <begin position="187"/>
        <end position="214"/>
    </location>
</feature>
<dbReference type="Proteomes" id="UP001457282">
    <property type="component" value="Unassembled WGS sequence"/>
</dbReference>
<keyword evidence="5" id="KW-1185">Reference proteome</keyword>
<dbReference type="SUPFAM" id="SSF56219">
    <property type="entry name" value="DNase I-like"/>
    <property type="match status" value="1"/>
</dbReference>
<accession>A0AAW1WFP7</accession>
<organism evidence="4 5">
    <name type="scientific">Rubus argutus</name>
    <name type="common">Southern blackberry</name>
    <dbReference type="NCBI Taxonomy" id="59490"/>
    <lineage>
        <taxon>Eukaryota</taxon>
        <taxon>Viridiplantae</taxon>
        <taxon>Streptophyta</taxon>
        <taxon>Embryophyta</taxon>
        <taxon>Tracheophyta</taxon>
        <taxon>Spermatophyta</taxon>
        <taxon>Magnoliopsida</taxon>
        <taxon>eudicotyledons</taxon>
        <taxon>Gunneridae</taxon>
        <taxon>Pentapetalae</taxon>
        <taxon>rosids</taxon>
        <taxon>fabids</taxon>
        <taxon>Rosales</taxon>
        <taxon>Rosaceae</taxon>
        <taxon>Rosoideae</taxon>
        <taxon>Rosoideae incertae sedis</taxon>
        <taxon>Rubus</taxon>
    </lineage>
</organism>
<protein>
    <recommendedName>
        <fullName evidence="6">Reverse transcriptase zinc-binding domain-containing protein</fullName>
    </recommendedName>
</protein>
<dbReference type="Pfam" id="PF14392">
    <property type="entry name" value="zf-CCHC_4"/>
    <property type="match status" value="1"/>
</dbReference>
<feature type="region of interest" description="Disordered" evidence="1">
    <location>
        <begin position="994"/>
        <end position="1033"/>
    </location>
</feature>
<dbReference type="EMBL" id="JBEDUW010000006">
    <property type="protein sequence ID" value="KAK9923735.1"/>
    <property type="molecule type" value="Genomic_DNA"/>
</dbReference>
<gene>
    <name evidence="4" type="ORF">M0R45_032136</name>
</gene>
<feature type="compositionally biased region" description="Polar residues" evidence="1">
    <location>
        <begin position="274"/>
        <end position="292"/>
    </location>
</feature>
<dbReference type="InterPro" id="IPR036691">
    <property type="entry name" value="Endo/exonu/phosph_ase_sf"/>
</dbReference>
<evidence type="ECO:0000313" key="5">
    <source>
        <dbReference type="Proteomes" id="UP001457282"/>
    </source>
</evidence>
<comment type="caution">
    <text evidence="4">The sequence shown here is derived from an EMBL/GenBank/DDBJ whole genome shotgun (WGS) entry which is preliminary data.</text>
</comment>
<evidence type="ECO:0000259" key="2">
    <source>
        <dbReference type="Pfam" id="PF13966"/>
    </source>
</evidence>
<dbReference type="InterPro" id="IPR026960">
    <property type="entry name" value="RVT-Znf"/>
</dbReference>
<proteinExistence type="predicted"/>
<dbReference type="Pfam" id="PF13966">
    <property type="entry name" value="zf-RVT"/>
    <property type="match status" value="1"/>
</dbReference>
<dbReference type="PANTHER" id="PTHR33710:SF71">
    <property type="entry name" value="ENDONUCLEASE_EXONUCLEASE_PHOSPHATASE DOMAIN-CONTAINING PROTEIN"/>
    <property type="match status" value="1"/>
</dbReference>
<dbReference type="InterPro" id="IPR025836">
    <property type="entry name" value="Zn_knuckle_CX2CX4HX4C"/>
</dbReference>